<dbReference type="AlphaFoldDB" id="A0A858Q546"/>
<dbReference type="InterPro" id="IPR032389">
    <property type="entry name" value="GspB_C"/>
</dbReference>
<keyword evidence="2" id="KW-0472">Membrane</keyword>
<feature type="domain" description="Type II secretion system protein GspB C-terminal" evidence="3">
    <location>
        <begin position="213"/>
        <end position="271"/>
    </location>
</feature>
<evidence type="ECO:0000256" key="2">
    <source>
        <dbReference type="SAM" id="Phobius"/>
    </source>
</evidence>
<dbReference type="RefSeq" id="WP_169602028.1">
    <property type="nucleotide sequence ID" value="NZ_CP046565.1"/>
</dbReference>
<dbReference type="Pfam" id="PF16537">
    <property type="entry name" value="T2SSB"/>
    <property type="match status" value="1"/>
</dbReference>
<evidence type="ECO:0000313" key="5">
    <source>
        <dbReference type="Proteomes" id="UP000503004"/>
    </source>
</evidence>
<gene>
    <name evidence="4" type="ORF">GNH96_02635</name>
</gene>
<reference evidence="5" key="1">
    <citation type="submission" date="2019-12" db="EMBL/GenBank/DDBJ databases">
        <authorList>
            <person name="Awala S.I."/>
            <person name="Rhee S.K."/>
        </authorList>
    </citation>
    <scope>NUCLEOTIDE SEQUENCE [LARGE SCALE GENOMIC DNA]</scope>
    <source>
        <strain evidence="5">IM1</strain>
    </source>
</reference>
<protein>
    <submittedName>
        <fullName evidence="4">General secretion pathway protein GspB</fullName>
    </submittedName>
</protein>
<keyword evidence="2" id="KW-0812">Transmembrane</keyword>
<evidence type="ECO:0000259" key="3">
    <source>
        <dbReference type="Pfam" id="PF16537"/>
    </source>
</evidence>
<feature type="compositionally biased region" description="Acidic residues" evidence="1">
    <location>
        <begin position="151"/>
        <end position="178"/>
    </location>
</feature>
<proteinExistence type="predicted"/>
<feature type="compositionally biased region" description="Polar residues" evidence="1">
    <location>
        <begin position="66"/>
        <end position="76"/>
    </location>
</feature>
<feature type="transmembrane region" description="Helical" evidence="2">
    <location>
        <begin position="38"/>
        <end position="59"/>
    </location>
</feature>
<organism evidence="4 5">
    <name type="scientific">Methylococcus geothermalis</name>
    <dbReference type="NCBI Taxonomy" id="2681310"/>
    <lineage>
        <taxon>Bacteria</taxon>
        <taxon>Pseudomonadati</taxon>
        <taxon>Pseudomonadota</taxon>
        <taxon>Gammaproteobacteria</taxon>
        <taxon>Methylococcales</taxon>
        <taxon>Methylococcaceae</taxon>
        <taxon>Methylococcus</taxon>
    </lineage>
</organism>
<dbReference type="Proteomes" id="UP000503004">
    <property type="component" value="Chromosome"/>
</dbReference>
<dbReference type="GO" id="GO:0015627">
    <property type="term" value="C:type II protein secretion system complex"/>
    <property type="evidence" value="ECO:0007669"/>
    <property type="project" value="InterPro"/>
</dbReference>
<sequence>MSYILDALRKSERERKLSQPASLDSMIFSPEPARRHPWLPWVLGAVAVANVAALGYFLGLTSGTPTEPQATASQSPPALAQEHPPKPTPAVVAQPPPLPAATVPPFARRFGGGDALHGGPHQHAPAAPAAKPAVPPPAPVQPAGRKGPETAPEDVAEEDAEEETMADEAGEAEEDSEAAEPARSTPPAPATPAPRRNAVPLLSEMPPSFQSRVPQLKINLYAYGAHPDERFVVINMNRHSAGDTVADGVRLESVDEDSLTLVFEGQRFRLERP</sequence>
<name>A0A858Q546_9GAMM</name>
<keyword evidence="5" id="KW-1185">Reference proteome</keyword>
<keyword evidence="2" id="KW-1133">Transmembrane helix</keyword>
<feature type="region of interest" description="Disordered" evidence="1">
    <location>
        <begin position="66"/>
        <end position="200"/>
    </location>
</feature>
<evidence type="ECO:0000256" key="1">
    <source>
        <dbReference type="SAM" id="MobiDB-lite"/>
    </source>
</evidence>
<accession>A0A858Q546</accession>
<dbReference type="KEGG" id="metu:GNH96_02635"/>
<dbReference type="EMBL" id="CP046565">
    <property type="protein sequence ID" value="QJD28972.1"/>
    <property type="molecule type" value="Genomic_DNA"/>
</dbReference>
<feature type="compositionally biased region" description="Low complexity" evidence="1">
    <location>
        <begin position="121"/>
        <end position="132"/>
    </location>
</feature>
<evidence type="ECO:0000313" key="4">
    <source>
        <dbReference type="EMBL" id="QJD28972.1"/>
    </source>
</evidence>